<dbReference type="EMBL" id="QJJX01000004">
    <property type="protein sequence ID" value="PXX23851.1"/>
    <property type="molecule type" value="Genomic_DNA"/>
</dbReference>
<feature type="chain" id="PRO_5016271938" description="Outer membrane protein with beta-barrel domain" evidence="1">
    <location>
        <begin position="20"/>
        <end position="181"/>
    </location>
</feature>
<gene>
    <name evidence="2" type="ORF">EJ73_00446</name>
</gene>
<dbReference type="STRING" id="1122991.GCA_000613445_01067"/>
<keyword evidence="3" id="KW-1185">Reference proteome</keyword>
<evidence type="ECO:0000313" key="2">
    <source>
        <dbReference type="EMBL" id="PXX23851.1"/>
    </source>
</evidence>
<evidence type="ECO:0000313" key="3">
    <source>
        <dbReference type="Proteomes" id="UP000248314"/>
    </source>
</evidence>
<keyword evidence="1" id="KW-0732">Signal</keyword>
<dbReference type="Proteomes" id="UP000248314">
    <property type="component" value="Unassembled WGS sequence"/>
</dbReference>
<dbReference type="OrthoDB" id="1034252at2"/>
<reference evidence="2 3" key="1">
    <citation type="submission" date="2018-05" db="EMBL/GenBank/DDBJ databases">
        <title>Genomic Encyclopedia of Type Strains, Phase I: the one thousand microbial genomes (KMG-I) project.</title>
        <authorList>
            <person name="Kyrpides N."/>
        </authorList>
    </citation>
    <scope>NUCLEOTIDE SEQUENCE [LARGE SCALE GENOMIC DNA]</scope>
    <source>
        <strain evidence="2 3">DSM 15611</strain>
    </source>
</reference>
<dbReference type="RefSeq" id="WP_025816707.1">
    <property type="nucleotide sequence ID" value="NZ_BAIZ01000030.1"/>
</dbReference>
<dbReference type="AlphaFoldDB" id="A0A318IGS7"/>
<comment type="caution">
    <text evidence="2">The sequence shown here is derived from an EMBL/GenBank/DDBJ whole genome shotgun (WGS) entry which is preliminary data.</text>
</comment>
<evidence type="ECO:0008006" key="4">
    <source>
        <dbReference type="Google" id="ProtNLM"/>
    </source>
</evidence>
<accession>A0A318IGS7</accession>
<feature type="signal peptide" evidence="1">
    <location>
        <begin position="1"/>
        <end position="19"/>
    </location>
</feature>
<evidence type="ECO:0000256" key="1">
    <source>
        <dbReference type="SAM" id="SignalP"/>
    </source>
</evidence>
<proteinExistence type="predicted"/>
<name>A0A318IGS7_9BACT</name>
<sequence>MKRLLFIMSVALFVTAVKAQEKPRRALFTEFAGASGLVGVSFDSRLKSSNHWGYRVGLSYNMGMGTSPKDEPSVLYSGPSILVASNYLIGRGNHRLELGLGMAFGYFCKEDNADAPPGSSGWNNNRRWEMGYYHFGEVGYRYQPARGFFLRMGVALNFVFERKVGLQWPISLPYLGCGFAF</sequence>
<organism evidence="2 3">
    <name type="scientific">Hoylesella shahii DSM 15611 = JCM 12083</name>
    <dbReference type="NCBI Taxonomy" id="1122991"/>
    <lineage>
        <taxon>Bacteria</taxon>
        <taxon>Pseudomonadati</taxon>
        <taxon>Bacteroidota</taxon>
        <taxon>Bacteroidia</taxon>
        <taxon>Bacteroidales</taxon>
        <taxon>Prevotellaceae</taxon>
        <taxon>Hoylesella</taxon>
    </lineage>
</organism>
<protein>
    <recommendedName>
        <fullName evidence="4">Outer membrane protein with beta-barrel domain</fullName>
    </recommendedName>
</protein>